<dbReference type="PANTHER" id="PTHR32026:SF10">
    <property type="entry name" value="METHYLTRANSFERASE-LIKE PROTEIN 24-RELATED"/>
    <property type="match status" value="1"/>
</dbReference>
<evidence type="ECO:0000256" key="1">
    <source>
        <dbReference type="SAM" id="Coils"/>
    </source>
</evidence>
<dbReference type="CDD" id="cd15841">
    <property type="entry name" value="SNARE_Qc"/>
    <property type="match status" value="1"/>
</dbReference>
<dbReference type="Gene3D" id="1.20.5.110">
    <property type="match status" value="1"/>
</dbReference>
<dbReference type="GO" id="GO:0008168">
    <property type="term" value="F:methyltransferase activity"/>
    <property type="evidence" value="ECO:0007669"/>
    <property type="project" value="UniProtKB-KW"/>
</dbReference>
<dbReference type="InterPro" id="IPR025714">
    <property type="entry name" value="Methyltranfer_dom"/>
</dbReference>
<keyword evidence="5" id="KW-0489">Methyltransferase</keyword>
<proteinExistence type="predicted"/>
<organism evidence="5 6">
    <name type="scientific">Skeletonema marinoi</name>
    <dbReference type="NCBI Taxonomy" id="267567"/>
    <lineage>
        <taxon>Eukaryota</taxon>
        <taxon>Sar</taxon>
        <taxon>Stramenopiles</taxon>
        <taxon>Ochrophyta</taxon>
        <taxon>Bacillariophyta</taxon>
        <taxon>Coscinodiscophyceae</taxon>
        <taxon>Thalassiosirophycidae</taxon>
        <taxon>Thalassiosirales</taxon>
        <taxon>Skeletonemataceae</taxon>
        <taxon>Skeletonema</taxon>
        <taxon>Skeletonema marinoi-dohrnii complex</taxon>
    </lineage>
</organism>
<reference evidence="5" key="1">
    <citation type="submission" date="2023-06" db="EMBL/GenBank/DDBJ databases">
        <title>Survivors Of The Sea: Transcriptome response of Skeletonema marinoi to long-term dormancy.</title>
        <authorList>
            <person name="Pinder M.I.M."/>
            <person name="Kourtchenko O."/>
            <person name="Robertson E.K."/>
            <person name="Larsson T."/>
            <person name="Maumus F."/>
            <person name="Osuna-Cruz C.M."/>
            <person name="Vancaester E."/>
            <person name="Stenow R."/>
            <person name="Vandepoele K."/>
            <person name="Ploug H."/>
            <person name="Bruchert V."/>
            <person name="Godhe A."/>
            <person name="Topel M."/>
        </authorList>
    </citation>
    <scope>NUCLEOTIDE SEQUENCE</scope>
    <source>
        <strain evidence="5">R05AC</strain>
    </source>
</reference>
<name>A0AAD8Y4B1_9STRA</name>
<keyword evidence="3" id="KW-0812">Transmembrane</keyword>
<dbReference type="InterPro" id="IPR026913">
    <property type="entry name" value="METTL24"/>
</dbReference>
<feature type="transmembrane region" description="Helical" evidence="3">
    <location>
        <begin position="357"/>
        <end position="377"/>
    </location>
</feature>
<feature type="transmembrane region" description="Helical" evidence="3">
    <location>
        <begin position="321"/>
        <end position="341"/>
    </location>
</feature>
<dbReference type="InterPro" id="IPR000727">
    <property type="entry name" value="T_SNARE_dom"/>
</dbReference>
<keyword evidence="6" id="KW-1185">Reference proteome</keyword>
<keyword evidence="1" id="KW-0175">Coiled coil</keyword>
<keyword evidence="3" id="KW-1133">Transmembrane helix</keyword>
<feature type="domain" description="T-SNARE coiled-coil homology" evidence="4">
    <location>
        <begin position="737"/>
        <end position="778"/>
    </location>
</feature>
<dbReference type="GO" id="GO:0032259">
    <property type="term" value="P:methylation"/>
    <property type="evidence" value="ECO:0007669"/>
    <property type="project" value="UniProtKB-KW"/>
</dbReference>
<evidence type="ECO:0000313" key="5">
    <source>
        <dbReference type="EMBL" id="KAK1739431.1"/>
    </source>
</evidence>
<dbReference type="PROSITE" id="PS50192">
    <property type="entry name" value="T_SNARE"/>
    <property type="match status" value="1"/>
</dbReference>
<gene>
    <name evidence="5" type="ORF">QTG54_009974</name>
</gene>
<comment type="caution">
    <text evidence="5">The sequence shown here is derived from an EMBL/GenBank/DDBJ whole genome shotgun (WGS) entry which is preliminary data.</text>
</comment>
<sequence>MMKNMESGYFNNLRSHTPEAVAPRNLRLRLSHAVSTLRCLTIPKCYPTVRCLDDKAPMQIPIRHEWEQQAFCVSDLTEKSSDDKCLIYSFGINGSTEWEEKMHEEFGCEVFAFDPTSKLPRDVAPGVTFHEIGLQGDEVDVSKTHSHQYDALDASKILTLGEIIDQMGHTGRKIDVLRLDCEGCEWGVLKQLACSGETHTRHLSSTPTNKRIVLPSFSADDDSTMQVIKTRLDEDANIPDMSSSTISSLNDESVATAAFEKESLFLSSDAENIMKDAVSDNGPTTNTNASTNLKSSDAVLSRWKRRLNTFEDAFSIHKVSAVVYTLSSFTLMGTAASRWLIGRQEMFAIVPDYLEPVMWAFCISNFFMCAASIRMALLYRSNNVASRNAFIGVAGSSLFSAYFLVWAGPFAPEQMIAPLASQVGFGILCAWNMILILDTMIRASDLIDDRRDKRSQEENTSYGLEYFRYIFSAAWPLPVIVSTGYINAVLYDHGWLVSVFDQVLQKEDFGLGASVFYNNVAITMVKQDEELTILLTKLYAIQEQVGAVEKSSDEDKKNRAASAGQVQMGKGRKGKKTGSRFLELKSSIIDRLKTVAALQEEQSSSVSLDPKVKIATQAEIRELVRQAQDEWNELNEMYKKEARKKKSKFTPEEMETQQSLVMELQNQIEKVKDAQMAGYSRGGAADEGVTLNLGALAALDAVDFESASDPSGGKSWTAGTTGVAMTGSQQVQLQQIRDRDAEFDQDLDEIGEGIQDLHELALRQGEEVKRQNQMLQEVGQRLIMLMSI</sequence>
<dbReference type="AlphaFoldDB" id="A0AAD8Y4B1"/>
<feature type="region of interest" description="Disordered" evidence="2">
    <location>
        <begin position="550"/>
        <end position="578"/>
    </location>
</feature>
<dbReference type="Proteomes" id="UP001224775">
    <property type="component" value="Unassembled WGS sequence"/>
</dbReference>
<feature type="coiled-coil region" evidence="1">
    <location>
        <begin position="624"/>
        <end position="674"/>
    </location>
</feature>
<dbReference type="EMBL" id="JATAAI010000018">
    <property type="protein sequence ID" value="KAK1739431.1"/>
    <property type="molecule type" value="Genomic_DNA"/>
</dbReference>
<dbReference type="SUPFAM" id="SSF58038">
    <property type="entry name" value="SNARE fusion complex"/>
    <property type="match status" value="1"/>
</dbReference>
<dbReference type="PANTHER" id="PTHR32026">
    <property type="entry name" value="METHYLTRANSFERASE-LIKE PROTEIN 24"/>
    <property type="match status" value="1"/>
</dbReference>
<keyword evidence="5" id="KW-0808">Transferase</keyword>
<feature type="transmembrane region" description="Helical" evidence="3">
    <location>
        <begin position="419"/>
        <end position="441"/>
    </location>
</feature>
<dbReference type="Pfam" id="PF13383">
    <property type="entry name" value="Methyltransf_22"/>
    <property type="match status" value="1"/>
</dbReference>
<accession>A0AAD8Y4B1</accession>
<evidence type="ECO:0000256" key="2">
    <source>
        <dbReference type="SAM" id="MobiDB-lite"/>
    </source>
</evidence>
<feature type="transmembrane region" description="Helical" evidence="3">
    <location>
        <begin position="389"/>
        <end position="407"/>
    </location>
</feature>
<evidence type="ECO:0000313" key="6">
    <source>
        <dbReference type="Proteomes" id="UP001224775"/>
    </source>
</evidence>
<keyword evidence="3" id="KW-0472">Membrane</keyword>
<evidence type="ECO:0000256" key="3">
    <source>
        <dbReference type="SAM" id="Phobius"/>
    </source>
</evidence>
<protein>
    <submittedName>
        <fullName evidence="5">Methyltransferase domain-containing protein</fullName>
    </submittedName>
</protein>
<evidence type="ECO:0000259" key="4">
    <source>
        <dbReference type="PROSITE" id="PS50192"/>
    </source>
</evidence>